<evidence type="ECO:0000256" key="1">
    <source>
        <dbReference type="SAM" id="SignalP"/>
    </source>
</evidence>
<keyword evidence="1" id="KW-0732">Signal</keyword>
<dbReference type="AlphaFoldDB" id="A0A7N0TYL0"/>
<keyword evidence="3" id="KW-1185">Reference proteome</keyword>
<accession>A0A7N0TYL0</accession>
<dbReference type="Gramene" id="Kaladp0048s0552.1.v1.1">
    <property type="protein sequence ID" value="Kaladp0048s0552.1.v1.1.CDS.1"/>
    <property type="gene ID" value="Kaladp0048s0552.v1.1"/>
</dbReference>
<proteinExistence type="predicted"/>
<evidence type="ECO:0000313" key="3">
    <source>
        <dbReference type="Proteomes" id="UP000594263"/>
    </source>
</evidence>
<protein>
    <submittedName>
        <fullName evidence="2">Uncharacterized protein</fullName>
    </submittedName>
</protein>
<reference evidence="2" key="1">
    <citation type="submission" date="2021-01" db="UniProtKB">
        <authorList>
            <consortium name="EnsemblPlants"/>
        </authorList>
    </citation>
    <scope>IDENTIFICATION</scope>
</reference>
<dbReference type="EnsemblPlants" id="Kaladp0048s0552.1.v1.1">
    <property type="protein sequence ID" value="Kaladp0048s0552.1.v1.1.CDS.1"/>
    <property type="gene ID" value="Kaladp0048s0552.v1.1"/>
</dbReference>
<sequence length="54" mass="6540">MTEMSLGIWHARLVWLAWVWDRTRAIASEKIRRREREVETLKKIGGKFSATRRR</sequence>
<name>A0A7N0TYL0_KALFE</name>
<feature type="signal peptide" evidence="1">
    <location>
        <begin position="1"/>
        <end position="25"/>
    </location>
</feature>
<dbReference type="Proteomes" id="UP000594263">
    <property type="component" value="Unplaced"/>
</dbReference>
<evidence type="ECO:0000313" key="2">
    <source>
        <dbReference type="EnsemblPlants" id="Kaladp0048s0552.1.v1.1.CDS.1"/>
    </source>
</evidence>
<feature type="chain" id="PRO_5029526951" evidence="1">
    <location>
        <begin position="26"/>
        <end position="54"/>
    </location>
</feature>
<organism evidence="2 3">
    <name type="scientific">Kalanchoe fedtschenkoi</name>
    <name type="common">Lavender scallops</name>
    <name type="synonym">South American air plant</name>
    <dbReference type="NCBI Taxonomy" id="63787"/>
    <lineage>
        <taxon>Eukaryota</taxon>
        <taxon>Viridiplantae</taxon>
        <taxon>Streptophyta</taxon>
        <taxon>Embryophyta</taxon>
        <taxon>Tracheophyta</taxon>
        <taxon>Spermatophyta</taxon>
        <taxon>Magnoliopsida</taxon>
        <taxon>eudicotyledons</taxon>
        <taxon>Gunneridae</taxon>
        <taxon>Pentapetalae</taxon>
        <taxon>Saxifragales</taxon>
        <taxon>Crassulaceae</taxon>
        <taxon>Kalanchoe</taxon>
    </lineage>
</organism>